<evidence type="ECO:0000313" key="5">
    <source>
        <dbReference type="Proteomes" id="UP000045842"/>
    </source>
</evidence>
<evidence type="ECO:0000313" key="2">
    <source>
        <dbReference type="EMBL" id="CFE47212.1"/>
    </source>
</evidence>
<evidence type="ECO:0000313" key="7">
    <source>
        <dbReference type="Proteomes" id="UP000046947"/>
    </source>
</evidence>
<evidence type="ECO:0000256" key="1">
    <source>
        <dbReference type="SAM" id="MobiDB-lite"/>
    </source>
</evidence>
<sequence>MNFDTKSFAGLDNSRAVSSYCASAPPGANTATRSASFNASSMSCVTKTMVLCNSACRRSISFCSSWRTTGSTAENGSSINKIGGSAASARATPTRCCSPPESWAG</sequence>
<dbReference type="Proteomes" id="UP000046947">
    <property type="component" value="Unassembled WGS sequence"/>
</dbReference>
<dbReference type="Proteomes" id="UP000046680">
    <property type="component" value="Unassembled WGS sequence"/>
</dbReference>
<evidence type="ECO:0000313" key="4">
    <source>
        <dbReference type="EMBL" id="COU63001.1"/>
    </source>
</evidence>
<accession>A0A654TVX4</accession>
<dbReference type="AntiFam" id="ANF00062">
    <property type="entry name" value="Shadow ORF (opposite ABC transporter protein)"/>
</dbReference>
<evidence type="ECO:0000313" key="6">
    <source>
        <dbReference type="Proteomes" id="UP000046680"/>
    </source>
</evidence>
<name>A0A654TVX4_MYCTX</name>
<proteinExistence type="predicted"/>
<dbReference type="Proteomes" id="UP000045842">
    <property type="component" value="Unassembled WGS sequence"/>
</dbReference>
<protein>
    <submittedName>
        <fullName evidence="3">Protein of uncharacterized function (DUF1602)</fullName>
    </submittedName>
</protein>
<evidence type="ECO:0000313" key="3">
    <source>
        <dbReference type="EMBL" id="CFR66043.1"/>
    </source>
</evidence>
<dbReference type="EMBL" id="CSAD01000002">
    <property type="protein sequence ID" value="COU63001.1"/>
    <property type="molecule type" value="Genomic_DNA"/>
</dbReference>
<dbReference type="AlphaFoldDB" id="A0A654TVX4"/>
<reference evidence="5 6" key="1">
    <citation type="submission" date="2015-03" db="EMBL/GenBank/DDBJ databases">
        <authorList>
            <consortium name="Pathogen Informatics"/>
        </authorList>
    </citation>
    <scope>NUCLEOTIDE SEQUENCE [LARGE SCALE GENOMIC DNA]</scope>
    <source>
        <strain evidence="3 6">C09601061</strain>
        <strain evidence="4 5">G09801536</strain>
        <strain evidence="2 7">H09601792</strain>
    </source>
</reference>
<dbReference type="EMBL" id="CGCX01000057">
    <property type="protein sequence ID" value="CFR66043.1"/>
    <property type="molecule type" value="Genomic_DNA"/>
</dbReference>
<organism evidence="3 6">
    <name type="scientific">Mycobacterium tuberculosis</name>
    <dbReference type="NCBI Taxonomy" id="1773"/>
    <lineage>
        <taxon>Bacteria</taxon>
        <taxon>Bacillati</taxon>
        <taxon>Actinomycetota</taxon>
        <taxon>Actinomycetes</taxon>
        <taxon>Mycobacteriales</taxon>
        <taxon>Mycobacteriaceae</taxon>
        <taxon>Mycobacterium</taxon>
        <taxon>Mycobacterium tuberculosis complex</taxon>
    </lineage>
</organism>
<dbReference type="EMBL" id="CFOH01000065">
    <property type="protein sequence ID" value="CFE47212.1"/>
    <property type="molecule type" value="Genomic_DNA"/>
</dbReference>
<gene>
    <name evidence="3" type="ORF">ERS007657_00292</name>
    <name evidence="4" type="ORF">ERS007679_00045</name>
    <name evidence="2" type="ORF">ERS007688_00672</name>
</gene>
<feature type="region of interest" description="Disordered" evidence="1">
    <location>
        <begin position="84"/>
        <end position="105"/>
    </location>
</feature>